<accession>A0A8J3D3G3</accession>
<dbReference type="GO" id="GO:0005615">
    <property type="term" value="C:extracellular space"/>
    <property type="evidence" value="ECO:0007669"/>
    <property type="project" value="TreeGrafter"/>
</dbReference>
<feature type="domain" description="FAS1" evidence="2">
    <location>
        <begin position="37"/>
        <end position="169"/>
    </location>
</feature>
<dbReference type="InterPro" id="IPR050904">
    <property type="entry name" value="Adhesion/Biosynth-related"/>
</dbReference>
<dbReference type="AlphaFoldDB" id="A0A8J3D3G3"/>
<feature type="domain" description="FAS1" evidence="2">
    <location>
        <begin position="173"/>
        <end position="315"/>
    </location>
</feature>
<dbReference type="PROSITE" id="PS51257">
    <property type="entry name" value="PROKAR_LIPOPROTEIN"/>
    <property type="match status" value="1"/>
</dbReference>
<feature type="chain" id="PRO_5035157896" evidence="1">
    <location>
        <begin position="27"/>
        <end position="317"/>
    </location>
</feature>
<dbReference type="Pfam" id="PF02469">
    <property type="entry name" value="Fasciclin"/>
    <property type="match status" value="2"/>
</dbReference>
<dbReference type="PROSITE" id="PS50213">
    <property type="entry name" value="FAS1"/>
    <property type="match status" value="2"/>
</dbReference>
<dbReference type="SUPFAM" id="SSF82153">
    <property type="entry name" value="FAS1 domain"/>
    <property type="match status" value="2"/>
</dbReference>
<dbReference type="InterPro" id="IPR000782">
    <property type="entry name" value="FAS1_domain"/>
</dbReference>
<dbReference type="SMART" id="SM00554">
    <property type="entry name" value="FAS1"/>
    <property type="match status" value="2"/>
</dbReference>
<dbReference type="Proteomes" id="UP000598271">
    <property type="component" value="Unassembled WGS sequence"/>
</dbReference>
<evidence type="ECO:0000259" key="2">
    <source>
        <dbReference type="PROSITE" id="PS50213"/>
    </source>
</evidence>
<organism evidence="3 4">
    <name type="scientific">Persicitalea jodogahamensis</name>
    <dbReference type="NCBI Taxonomy" id="402147"/>
    <lineage>
        <taxon>Bacteria</taxon>
        <taxon>Pseudomonadati</taxon>
        <taxon>Bacteroidota</taxon>
        <taxon>Cytophagia</taxon>
        <taxon>Cytophagales</taxon>
        <taxon>Spirosomataceae</taxon>
        <taxon>Persicitalea</taxon>
    </lineage>
</organism>
<protein>
    <submittedName>
        <fullName evidence="3">Beta-Ig-H3/fasciclin domain-containing protein</fullName>
    </submittedName>
</protein>
<evidence type="ECO:0000313" key="3">
    <source>
        <dbReference type="EMBL" id="GHB68364.1"/>
    </source>
</evidence>
<gene>
    <name evidence="3" type="ORF">GCM10007390_22150</name>
</gene>
<name>A0A8J3D3G3_9BACT</name>
<reference evidence="3 4" key="1">
    <citation type="journal article" date="2014" name="Int. J. Syst. Evol. Microbiol.">
        <title>Complete genome sequence of Corynebacterium casei LMG S-19264T (=DSM 44701T), isolated from a smear-ripened cheese.</title>
        <authorList>
            <consortium name="US DOE Joint Genome Institute (JGI-PGF)"/>
            <person name="Walter F."/>
            <person name="Albersmeier A."/>
            <person name="Kalinowski J."/>
            <person name="Ruckert C."/>
        </authorList>
    </citation>
    <scope>NUCLEOTIDE SEQUENCE [LARGE SCALE GENOMIC DNA]</scope>
    <source>
        <strain evidence="3 4">KCTC 12866</strain>
    </source>
</reference>
<feature type="signal peptide" evidence="1">
    <location>
        <begin position="1"/>
        <end position="26"/>
    </location>
</feature>
<proteinExistence type="predicted"/>
<dbReference type="FunFam" id="2.30.180.10:FF:000032">
    <property type="entry name" value="Fasciclin domain-containing protein, putative"/>
    <property type="match status" value="2"/>
</dbReference>
<keyword evidence="4" id="KW-1185">Reference proteome</keyword>
<keyword evidence="1" id="KW-0732">Signal</keyword>
<dbReference type="PANTHER" id="PTHR10900:SF77">
    <property type="entry name" value="FI19380P1"/>
    <property type="match status" value="1"/>
</dbReference>
<comment type="caution">
    <text evidence="3">The sequence shown here is derived from an EMBL/GenBank/DDBJ whole genome shotgun (WGS) entry which is preliminary data.</text>
</comment>
<dbReference type="InterPro" id="IPR036378">
    <property type="entry name" value="FAS1_dom_sf"/>
</dbReference>
<dbReference type="RefSeq" id="WP_229580743.1">
    <property type="nucleotide sequence ID" value="NZ_BMXF01000002.1"/>
</dbReference>
<dbReference type="EMBL" id="BMXF01000002">
    <property type="protein sequence ID" value="GHB68364.1"/>
    <property type="molecule type" value="Genomic_DNA"/>
</dbReference>
<sequence length="317" mass="32364">MKRVKFFVRYATKLMMVGVLVGMVAACKNDDDNTVEPQSITDIVVMNNDFTILRAAVTRAGLADALDAGTLTVFAPNDAAFIASGIPDVAAVNALPEATLKSILEYHVLNSTVESSAIATAADQEVGTLGGQNLYITKNAGGVSVNGAMVIAADVDAANGVIHVIDRVLMPPTRSLLEIAQGNSDFSYLVAAVTRAAASSQVVVDALSSPGSAFTVFAPTNQAFIDAGFPTEASLAAADPATLTSILLYHVVPGRVFSTNLTTGDVATAATTPVKVDVGTGVTITGAGNGTNAASVTSANMLATNGVVHVIDRVLLP</sequence>
<dbReference type="PANTHER" id="PTHR10900">
    <property type="entry name" value="PERIOSTIN-RELATED"/>
    <property type="match status" value="1"/>
</dbReference>
<evidence type="ECO:0000313" key="4">
    <source>
        <dbReference type="Proteomes" id="UP000598271"/>
    </source>
</evidence>
<dbReference type="Gene3D" id="2.30.180.10">
    <property type="entry name" value="FAS1 domain"/>
    <property type="match status" value="2"/>
</dbReference>
<evidence type="ECO:0000256" key="1">
    <source>
        <dbReference type="SAM" id="SignalP"/>
    </source>
</evidence>